<sequence>MVTLAAAKTHLSVDFDDDEAAIERFIAAASAHLASIGVDMNADPLPEPLSMAVLMLVGHFYMNREATADAHLIETPLAVDRLIAPYRESFA</sequence>
<evidence type="ECO:0000313" key="2">
    <source>
        <dbReference type="Proteomes" id="UP000307874"/>
    </source>
</evidence>
<comment type="caution">
    <text evidence="1">The sequence shown here is derived from an EMBL/GenBank/DDBJ whole genome shotgun (WGS) entry which is preliminary data.</text>
</comment>
<dbReference type="Pfam" id="PF05135">
    <property type="entry name" value="Phage_connect_1"/>
    <property type="match status" value="1"/>
</dbReference>
<evidence type="ECO:0000313" key="1">
    <source>
        <dbReference type="EMBL" id="TNB48989.1"/>
    </source>
</evidence>
<keyword evidence="2" id="KW-1185">Reference proteome</keyword>
<proteinExistence type="predicted"/>
<name>A0A5C4JWF6_9HYPH</name>
<dbReference type="InterPro" id="IPR006450">
    <property type="entry name" value="Phage_HK97_gp6-like"/>
</dbReference>
<dbReference type="NCBIfam" id="TIGR01560">
    <property type="entry name" value="put_DNA_pack"/>
    <property type="match status" value="1"/>
</dbReference>
<dbReference type="CDD" id="cd08054">
    <property type="entry name" value="gp6"/>
    <property type="match status" value="1"/>
</dbReference>
<dbReference type="AlphaFoldDB" id="A0A5C4JWF6"/>
<gene>
    <name evidence="1" type="ORF">FF124_03050</name>
</gene>
<reference evidence="1 2" key="1">
    <citation type="submission" date="2019-06" db="EMBL/GenBank/DDBJ databases">
        <title>Martelella lutilitoris sp. nov., isolated from a tidal mudflat.</title>
        <authorList>
            <person name="Kim Y.-J."/>
        </authorList>
    </citation>
    <scope>NUCLEOTIDE SEQUENCE [LARGE SCALE GENOMIC DNA]</scope>
    <source>
        <strain evidence="1 2">GH2-6</strain>
    </source>
</reference>
<protein>
    <submittedName>
        <fullName evidence="1">Phage gp6-like head-tail connector protein</fullName>
    </submittedName>
</protein>
<dbReference type="EMBL" id="VCLB01000002">
    <property type="protein sequence ID" value="TNB48989.1"/>
    <property type="molecule type" value="Genomic_DNA"/>
</dbReference>
<dbReference type="OrthoDB" id="7597216at2"/>
<dbReference type="RefSeq" id="WP_138747026.1">
    <property type="nucleotide sequence ID" value="NZ_VCLB01000002.1"/>
</dbReference>
<organism evidence="1 2">
    <name type="scientific">Martelella lutilitoris</name>
    <dbReference type="NCBI Taxonomy" id="2583532"/>
    <lineage>
        <taxon>Bacteria</taxon>
        <taxon>Pseudomonadati</taxon>
        <taxon>Pseudomonadota</taxon>
        <taxon>Alphaproteobacteria</taxon>
        <taxon>Hyphomicrobiales</taxon>
        <taxon>Aurantimonadaceae</taxon>
        <taxon>Martelella</taxon>
    </lineage>
</organism>
<accession>A0A5C4JWF6</accession>
<dbReference type="Gene3D" id="1.10.3230.30">
    <property type="entry name" value="Phage gp6-like head-tail connector protein"/>
    <property type="match status" value="1"/>
</dbReference>
<dbReference type="Proteomes" id="UP000307874">
    <property type="component" value="Unassembled WGS sequence"/>
</dbReference>
<dbReference type="InterPro" id="IPR021146">
    <property type="entry name" value="Phage_gp6-like_head-tail"/>
</dbReference>